<dbReference type="Proteomes" id="UP000019763">
    <property type="component" value="Unassembled WGS sequence"/>
</dbReference>
<gene>
    <name evidence="3" type="ORF">GNI_102760</name>
</gene>
<keyword evidence="2" id="KW-1133">Transmembrane helix</keyword>
<dbReference type="VEuPathDB" id="CryptoDB:GNI_102760"/>
<keyword evidence="4" id="KW-1185">Reference proteome</keyword>
<keyword evidence="2" id="KW-0472">Membrane</keyword>
<evidence type="ECO:0000256" key="1">
    <source>
        <dbReference type="SAM" id="MobiDB-lite"/>
    </source>
</evidence>
<protein>
    <submittedName>
        <fullName evidence="3">Transmembrane protein</fullName>
    </submittedName>
</protein>
<keyword evidence="2 3" id="KW-0812">Transmembrane</keyword>
<dbReference type="AlphaFoldDB" id="A0A023B4B5"/>
<dbReference type="GeneID" id="22913649"/>
<name>A0A023B4B5_GRENI</name>
<sequence>TTESTFASSTSADTKTTESTFMSSTSPDTKTTESTSSSTSSGFLPVPVPVPGTDGKWGPASIAGATAGVVAGVAVVGGFLWSAAPWRRTSADAGLNQQVEVPETLEERETVDEIEGGMFE</sequence>
<feature type="non-terminal residue" evidence="3">
    <location>
        <position position="1"/>
    </location>
</feature>
<evidence type="ECO:0000256" key="2">
    <source>
        <dbReference type="SAM" id="Phobius"/>
    </source>
</evidence>
<evidence type="ECO:0000313" key="3">
    <source>
        <dbReference type="EMBL" id="EZG56594.1"/>
    </source>
</evidence>
<dbReference type="RefSeq" id="XP_011131229.1">
    <property type="nucleotide sequence ID" value="XM_011132927.1"/>
</dbReference>
<evidence type="ECO:0000313" key="4">
    <source>
        <dbReference type="Proteomes" id="UP000019763"/>
    </source>
</evidence>
<feature type="transmembrane region" description="Helical" evidence="2">
    <location>
        <begin position="60"/>
        <end position="81"/>
    </location>
</feature>
<reference evidence="3" key="1">
    <citation type="submission" date="2013-12" db="EMBL/GenBank/DDBJ databases">
        <authorList>
            <person name="Omoto C.K."/>
            <person name="Sibley D."/>
            <person name="Venepally P."/>
            <person name="Hadjithomas M."/>
            <person name="Karamycheva S."/>
            <person name="Brunk B."/>
            <person name="Roos D."/>
            <person name="Caler E."/>
            <person name="Lorenzi H."/>
        </authorList>
    </citation>
    <scope>NUCLEOTIDE SEQUENCE</scope>
</reference>
<feature type="region of interest" description="Disordered" evidence="1">
    <location>
        <begin position="1"/>
        <end position="58"/>
    </location>
</feature>
<feature type="compositionally biased region" description="Low complexity" evidence="1">
    <location>
        <begin position="1"/>
        <end position="41"/>
    </location>
</feature>
<organism evidence="3 4">
    <name type="scientific">Gregarina niphandrodes</name>
    <name type="common">Septate eugregarine</name>
    <dbReference type="NCBI Taxonomy" id="110365"/>
    <lineage>
        <taxon>Eukaryota</taxon>
        <taxon>Sar</taxon>
        <taxon>Alveolata</taxon>
        <taxon>Apicomplexa</taxon>
        <taxon>Conoidasida</taxon>
        <taxon>Gregarinasina</taxon>
        <taxon>Eugregarinorida</taxon>
        <taxon>Gregarinidae</taxon>
        <taxon>Gregarina</taxon>
    </lineage>
</organism>
<accession>A0A023B4B5</accession>
<dbReference type="EMBL" id="AFNH02000768">
    <property type="protein sequence ID" value="EZG56594.1"/>
    <property type="molecule type" value="Genomic_DNA"/>
</dbReference>
<comment type="caution">
    <text evidence="3">The sequence shown here is derived from an EMBL/GenBank/DDBJ whole genome shotgun (WGS) entry which is preliminary data.</text>
</comment>
<proteinExistence type="predicted"/>